<dbReference type="Proteomes" id="UP000311919">
    <property type="component" value="Unassembled WGS sequence"/>
</dbReference>
<gene>
    <name evidence="1" type="ORF">EWB00_004584</name>
</gene>
<feature type="non-terminal residue" evidence="1">
    <location>
        <position position="148"/>
    </location>
</feature>
<dbReference type="AlphaFoldDB" id="A0A4Z2D4P8"/>
<evidence type="ECO:0000313" key="1">
    <source>
        <dbReference type="EMBL" id="TNN11457.1"/>
    </source>
</evidence>
<proteinExistence type="predicted"/>
<name>A0A4Z2D4P8_SCHJA</name>
<keyword evidence="2" id="KW-1185">Reference proteome</keyword>
<accession>A0A4Z2D4P8</accession>
<organism evidence="1 2">
    <name type="scientific">Schistosoma japonicum</name>
    <name type="common">Blood fluke</name>
    <dbReference type="NCBI Taxonomy" id="6182"/>
    <lineage>
        <taxon>Eukaryota</taxon>
        <taxon>Metazoa</taxon>
        <taxon>Spiralia</taxon>
        <taxon>Lophotrochozoa</taxon>
        <taxon>Platyhelminthes</taxon>
        <taxon>Trematoda</taxon>
        <taxon>Digenea</taxon>
        <taxon>Strigeidida</taxon>
        <taxon>Schistosomatoidea</taxon>
        <taxon>Schistosomatidae</taxon>
        <taxon>Schistosoma</taxon>
    </lineage>
</organism>
<dbReference type="STRING" id="6182.A0A4Z2D4P8"/>
<evidence type="ECO:0000313" key="2">
    <source>
        <dbReference type="Proteomes" id="UP000311919"/>
    </source>
</evidence>
<comment type="caution">
    <text evidence="1">The sequence shown here is derived from an EMBL/GenBank/DDBJ whole genome shotgun (WGS) entry which is preliminary data.</text>
</comment>
<reference evidence="1 2" key="1">
    <citation type="submission" date="2019-03" db="EMBL/GenBank/DDBJ databases">
        <title>An improved genome assembly of the fluke Schistosoma japonicum.</title>
        <authorList>
            <person name="Hu W."/>
            <person name="Luo F."/>
            <person name="Yin M."/>
            <person name="Mo X."/>
            <person name="Sun C."/>
            <person name="Wu Q."/>
            <person name="Zhu B."/>
            <person name="Xiang M."/>
            <person name="Wang J."/>
            <person name="Wang Y."/>
            <person name="Zhang T."/>
            <person name="Xu B."/>
            <person name="Zheng H."/>
            <person name="Feng Z."/>
        </authorList>
    </citation>
    <scope>NUCLEOTIDE SEQUENCE [LARGE SCALE GENOMIC DNA]</scope>
    <source>
        <strain evidence="1">HuSjv2</strain>
        <tissue evidence="1">Worms</tissue>
    </source>
</reference>
<sequence>VRVYSLERLPNISHICSVLLDFREHSKNRDICWNGDLLKDLLIDSLMRFLLEFSQTFFRVVFNAWFASLTFVFRNEHRSNKTYRTIKTTQSHMTCLVAKTVDSIINIQLNLDSDKNVRLSTSFAHWLGVLLLKCLSLKWVKLSLTSYA</sequence>
<feature type="non-terminal residue" evidence="1">
    <location>
        <position position="1"/>
    </location>
</feature>
<dbReference type="EMBL" id="SKCS01000292">
    <property type="protein sequence ID" value="TNN11457.1"/>
    <property type="molecule type" value="Genomic_DNA"/>
</dbReference>
<protein>
    <submittedName>
        <fullName evidence="1">TELO2-interacting protein 1-like protein</fullName>
    </submittedName>
</protein>